<dbReference type="PANTHER" id="PTHR10900">
    <property type="entry name" value="PERIOSTIN-RELATED"/>
    <property type="match status" value="1"/>
</dbReference>
<reference evidence="4" key="1">
    <citation type="submission" date="2014-11" db="EMBL/GenBank/DDBJ databases">
        <authorList>
            <person name="Otto D Thomas"/>
            <person name="Naeem Raeece"/>
        </authorList>
    </citation>
    <scope>NUCLEOTIDE SEQUENCE</scope>
</reference>
<proteinExistence type="predicted"/>
<feature type="compositionally biased region" description="Low complexity" evidence="1">
    <location>
        <begin position="551"/>
        <end position="588"/>
    </location>
</feature>
<dbReference type="InterPro" id="IPR000782">
    <property type="entry name" value="FAS1_domain"/>
</dbReference>
<name>A0A0G4HG26_9ALVE</name>
<feature type="compositionally biased region" description="Low complexity" evidence="1">
    <location>
        <begin position="246"/>
        <end position="280"/>
    </location>
</feature>
<evidence type="ECO:0000313" key="4">
    <source>
        <dbReference type="EMBL" id="CEM42844.1"/>
    </source>
</evidence>
<feature type="compositionally biased region" description="Pro residues" evidence="1">
    <location>
        <begin position="538"/>
        <end position="550"/>
    </location>
</feature>
<feature type="chain" id="PRO_5005191788" description="FAS1 domain-containing protein" evidence="2">
    <location>
        <begin position="23"/>
        <end position="2731"/>
    </location>
</feature>
<feature type="compositionally biased region" description="Low complexity" evidence="1">
    <location>
        <begin position="297"/>
        <end position="452"/>
    </location>
</feature>
<protein>
    <recommendedName>
        <fullName evidence="3">FAS1 domain-containing protein</fullName>
    </recommendedName>
</protein>
<dbReference type="Gene3D" id="2.30.180.10">
    <property type="entry name" value="FAS1 domain"/>
    <property type="match status" value="3"/>
</dbReference>
<dbReference type="InterPro" id="IPR050904">
    <property type="entry name" value="Adhesion/Biosynth-related"/>
</dbReference>
<feature type="compositionally biased region" description="Low complexity" evidence="1">
    <location>
        <begin position="459"/>
        <end position="485"/>
    </location>
</feature>
<sequence>MKQLPCLLFAVTFACLSYRSSSECSGVDCPLFRSLQEDGSDILSDKLAQDPELSVMFAMMEQSGGLASTANGNSKVTMFVPTNEAMEDFLGSSSPSSLLQLRGARTAFKRMIEYHVIPQELTVGDLVEGASFETVEGQDLKFSVSASDNSVTLNGRVKLLSSGTSASDGTFFKIDKMLIPPTLRGAWALLGPSSYAEELKAAQQQEGGSVFVDPIEVPVPFTTQPIEVPVPNFASVFPPPSEGVQSGDPSAPAFPPSSGGTVTPPAAGPDGAAAFPPSSGTTVNPPTTTADGAAAFPPSSGTTVTPPAPAAAPATGADGTAAFPPSAGTTVTPPVPAAAPATAADSTAAFPPSSGATVTPPAPAAAPATGADGTAASPPSVGTTVTPPVPAAAPATGADSTAAFPPSSGTTVTPPAPATGADGTAAFPPSSGTTATPPAPAAGAEGTAAFPPSAGGTVTPPSSGAAVTPPAPATGPEGTAAFPPTSGGTVTLPTPATGPDGTAAFPPPSGGTHTPPASTGSGTPAFPPSPAGTVTLPSAPPGAGTPPFPPSSSGTHTPPASTGGGTAAFPPSSGGTLTTPSTPAGGTPAFPPGSGGTLTPPATAGAGSTPVFPPQSAGTPSTPGGGRPAFPPSSDGTYTAPGGPASTPAFPPGSGGTITVPSEDGVCVCPPSSCDAVAVFPPGSSTASPGGTPVFPPGSSTSGRIPVFPPGGSSPGGISVFPPGSGTSGGPAGSCPIPIFPPGGSSSSGGIPVFPPGGSSSGGIPVFPPGGSGGSGGIPVFPPGGSMTPGGVPVFPPGSSTPEGAVPLFPSGNTTTSTPRAPTDPPKTCPNITIPSANLTGTVGNTLAGQKYSSTFGFVASILGLLPELNHPWKNVTVFAPSDAAMKLPAEKLFALLFERPELARWLFSFSIVPEALTIEQLQDLAQNGSSIETLAEGAPLSVFENLLLNNQSCVQWQGKAINGFVYSIDELLVPNFLQFTINGLLNATEESPYVCTNDPLVATTGADCLMAATYFGCEARLADMVEGLGIGDRLPAAVPPIITVSDACPITCQSCLPGSVKNETEVAEGFPPSTCSNDPRLFFSGFSCQDLKDFLPQGCDTELGFAVSLGGTELPEGIPSFARLSEACPVTCDSCPPGREIVDAPCIDADSPDGIPEAFPPGLSCFDLVQSFACNELMFDVIDNLGIDVDYPIGFNAEVKSLCPATCDMCPANSSVQGTPPRRPLLNNCTDNPLVPLMGLSCEEALEKQNCTDTINGTVLGVTIPPGVIPDFARVELACPVQCDTCPEGRTPSPFPCIDVDGPSSPAGAAALLPDGITCKLLTDTFSCNATLAPIMEARNLSTANLPSQDLKVHNLCAATCRECPPGSEIYGTPPPPPPDNCTDNLLLAFTGFDCGFNAISGIPFCDQPLFELMETLLEINPANVPPGLFPSFALGEDACPVSCGTCPAGREEVDYPCLDINANSSLIPQAIVPPFADCFLLVQYFDCEDSVQEIADKLKLDLGDALVTWNTIVASICPAMCDSCPMGSKIYGEPPERPNTSNCSDNPLIPLTGLSCQNLKSVAGCDANLLDTAQQRGLSLPPGTGIPDFAQVSQACPVTCGSCPRGREEVPFACINADYASVPAAVQTLLPDGVSCELLVQTFACNATLGPLLEARNITVDVPLPPWLSVQDLCAASCRACPEGSEIFGEPPPPPPDTCMDNPLLGFVGFDCSFLTMVLGDSFCDANLLDVAESQIGLSRDRIPPGVFPSFALGKDACPVSCNACPAGRNATEFPCLDIDSNSTLIPPAVVPDFADCYLLVTYFECSEYITDIAEHFSLNLNDTMVTDFTSVASICPAMCDQCPPGSKIYGEPPERPPNVCENNPLVTDLGFTCCDVVQYFGCKRPLKFFEEDLNLTVPWSASVPEFATTREACMVTCEECKEGAEIVPQVPANCSIPDTCRDNPLLFLAGWSCADLVAEAGCDANLMETSKRLGFFEFLPEDIQQFTVARVAEACQVTCDNCPVERPEGDTLCIDVDGGPPVPSSLANLLPEGTSCFLLVRYFNCFEKVQDIIDELGIDMQGQALPPNITVQNVCAATCDECPANFTIEGEPPKRPENVCQNDPLVEELGFECWQIAEFFGCDERLSTIADEFNLTLNESQVPYFARVQEACPLTCANCKVCSEMPELPPFVCQDNELVDSLGATCDLLVDFFSCDELLSTVAADFGYTLPSLVPELARVRLLCQLTCDACPRGSVPGNKTVIPPPQIADIMETRPELSTIADLAKSTPNGMRRLRMFSRVTVVIPNDRAFYKGGDLPPGVPVFGEEQYDMFIAWLKRPENRSYLDFILEFGIIPVRAIKPEDVKPNWQVGGLTAADLRPVTISRRERHPKEFYAMSYQYGFDSDRTFLTPTSIDPFLPYVTGAGGTENDLDFLTRRLQEEADSIGKSFTEYQAAGGTYTDLLEHVNEDWVYEIDGFEAFHAYNASNGILWVIDGIRTPKWFVAPPLVEFVTNMPGMSKLQYLLEESGAYEEIQQRGPLTFFLLADTAFVQPTDGNPAPPCVLEALAMPSGATALAKTLRYLTVPGIIWSANLTDGTVLKNFGGEELKVSRVKAWPGSVSLPDALMPPHLNGEFIYLNDKLGITTVDQRVANGLVHVIDTLPEVPGVDQRVVAYWQCLDGVIRLAGNLFEIVVKILFNAIDHGDPIPILGPPPSVRPNWVGAGTDGWFPPPLIWPVRKDMERYDYDSP</sequence>
<evidence type="ECO:0000256" key="2">
    <source>
        <dbReference type="SAM" id="SignalP"/>
    </source>
</evidence>
<evidence type="ECO:0000259" key="3">
    <source>
        <dbReference type="PROSITE" id="PS50213"/>
    </source>
</evidence>
<evidence type="ECO:0000256" key="1">
    <source>
        <dbReference type="SAM" id="MobiDB-lite"/>
    </source>
</evidence>
<keyword evidence="2" id="KW-0732">Signal</keyword>
<feature type="compositionally biased region" description="Polar residues" evidence="1">
    <location>
        <begin position="511"/>
        <end position="522"/>
    </location>
</feature>
<dbReference type="PROSITE" id="PS51257">
    <property type="entry name" value="PROKAR_LIPOPROTEIN"/>
    <property type="match status" value="1"/>
</dbReference>
<dbReference type="PANTHER" id="PTHR10900:SF77">
    <property type="entry name" value="FI19380P1"/>
    <property type="match status" value="1"/>
</dbReference>
<dbReference type="PROSITE" id="PS50213">
    <property type="entry name" value="FAS1"/>
    <property type="match status" value="3"/>
</dbReference>
<feature type="domain" description="FAS1" evidence="3">
    <location>
        <begin position="2487"/>
        <end position="2645"/>
    </location>
</feature>
<dbReference type="EMBL" id="CDMZ01002545">
    <property type="protein sequence ID" value="CEM42844.1"/>
    <property type="molecule type" value="Genomic_DNA"/>
</dbReference>
<dbReference type="VEuPathDB" id="CryptoDB:Cvel_6662"/>
<feature type="signal peptide" evidence="2">
    <location>
        <begin position="1"/>
        <end position="22"/>
    </location>
</feature>
<dbReference type="InterPro" id="IPR036378">
    <property type="entry name" value="FAS1_dom_sf"/>
</dbReference>
<dbReference type="SUPFAM" id="SSF82153">
    <property type="entry name" value="FAS1 domain"/>
    <property type="match status" value="3"/>
</dbReference>
<accession>A0A0G4HG26</accession>
<feature type="domain" description="FAS1" evidence="3">
    <location>
        <begin position="840"/>
        <end position="973"/>
    </location>
</feature>
<organism evidence="4">
    <name type="scientific">Chromera velia CCMP2878</name>
    <dbReference type="NCBI Taxonomy" id="1169474"/>
    <lineage>
        <taxon>Eukaryota</taxon>
        <taxon>Sar</taxon>
        <taxon>Alveolata</taxon>
        <taxon>Colpodellida</taxon>
        <taxon>Chromeraceae</taxon>
        <taxon>Chromera</taxon>
    </lineage>
</organism>
<feature type="region of interest" description="Disordered" evidence="1">
    <location>
        <begin position="233"/>
        <end position="657"/>
    </location>
</feature>
<feature type="compositionally biased region" description="Polar residues" evidence="1">
    <location>
        <begin position="281"/>
        <end position="290"/>
    </location>
</feature>
<gene>
    <name evidence="4" type="ORF">Cvel_6662</name>
</gene>
<dbReference type="Pfam" id="PF02469">
    <property type="entry name" value="Fasciclin"/>
    <property type="match status" value="3"/>
</dbReference>
<dbReference type="SMART" id="SM00554">
    <property type="entry name" value="FAS1"/>
    <property type="match status" value="3"/>
</dbReference>
<feature type="domain" description="FAS1" evidence="3">
    <location>
        <begin position="40"/>
        <end position="178"/>
    </location>
</feature>